<evidence type="ECO:0000256" key="4">
    <source>
        <dbReference type="ARBA" id="ARBA00022679"/>
    </source>
</evidence>
<dbReference type="AlphaFoldDB" id="A0A7Y4B6K6"/>
<dbReference type="InterPro" id="IPR016035">
    <property type="entry name" value="Acyl_Trfase/lysoPLipase"/>
</dbReference>
<dbReference type="CDD" id="cd00833">
    <property type="entry name" value="PKS"/>
    <property type="match status" value="1"/>
</dbReference>
<gene>
    <name evidence="7" type="ORF">F0254_22700</name>
</gene>
<dbReference type="InterPro" id="IPR014043">
    <property type="entry name" value="Acyl_transferase_dom"/>
</dbReference>
<proteinExistence type="predicted"/>
<dbReference type="SUPFAM" id="SSF53901">
    <property type="entry name" value="Thiolase-like"/>
    <property type="match status" value="1"/>
</dbReference>
<dbReference type="InterPro" id="IPR018201">
    <property type="entry name" value="Ketoacyl_synth_AS"/>
</dbReference>
<comment type="caution">
    <text evidence="7">The sequence shown here is derived from an EMBL/GenBank/DDBJ whole genome shotgun (WGS) entry which is preliminary data.</text>
</comment>
<dbReference type="InterPro" id="IPR016039">
    <property type="entry name" value="Thiolase-like"/>
</dbReference>
<evidence type="ECO:0000256" key="3">
    <source>
        <dbReference type="ARBA" id="ARBA00022553"/>
    </source>
</evidence>
<keyword evidence="4 7" id="KW-0808">Transferase</keyword>
<accession>A0A7Y4B6K6</accession>
<dbReference type="Proteomes" id="UP000532247">
    <property type="component" value="Unassembled WGS sequence"/>
</dbReference>
<dbReference type="Gene3D" id="1.10.1200.10">
    <property type="entry name" value="ACP-like"/>
    <property type="match status" value="1"/>
</dbReference>
<dbReference type="PROSITE" id="PS50075">
    <property type="entry name" value="CARRIER"/>
    <property type="match status" value="1"/>
</dbReference>
<dbReference type="SMART" id="SM00825">
    <property type="entry name" value="PKS_KS"/>
    <property type="match status" value="1"/>
</dbReference>
<dbReference type="Gene3D" id="3.40.366.10">
    <property type="entry name" value="Malonyl-Coenzyme A Acyl Carrier Protein, domain 2"/>
    <property type="match status" value="1"/>
</dbReference>
<dbReference type="PROSITE" id="PS00012">
    <property type="entry name" value="PHOSPHOPANTETHEINE"/>
    <property type="match status" value="1"/>
</dbReference>
<dbReference type="Gene3D" id="3.40.47.10">
    <property type="match status" value="1"/>
</dbReference>
<dbReference type="Pfam" id="PF00109">
    <property type="entry name" value="ketoacyl-synt"/>
    <property type="match status" value="1"/>
</dbReference>
<name>A0A7Y4B6K6_VIBAL</name>
<evidence type="ECO:0000256" key="2">
    <source>
        <dbReference type="ARBA" id="ARBA00022450"/>
    </source>
</evidence>
<comment type="pathway">
    <text evidence="1">Lipid metabolism; fatty acid biosynthesis.</text>
</comment>
<dbReference type="RefSeq" id="WP_171346224.1">
    <property type="nucleotide sequence ID" value="NZ_VTYF01000020.1"/>
</dbReference>
<dbReference type="Gene3D" id="3.30.70.3290">
    <property type="match status" value="1"/>
</dbReference>
<evidence type="ECO:0000259" key="6">
    <source>
        <dbReference type="PROSITE" id="PS52004"/>
    </source>
</evidence>
<feature type="domain" description="Ketosynthase family 3 (KS3)" evidence="6">
    <location>
        <begin position="6"/>
        <end position="432"/>
    </location>
</feature>
<dbReference type="InterPro" id="IPR014030">
    <property type="entry name" value="Ketoacyl_synth_N"/>
</dbReference>
<reference evidence="7 8" key="1">
    <citation type="submission" date="2019-09" db="EMBL/GenBank/DDBJ databases">
        <title>Draft genome sequencing and comparative genomics of hatchery-associated Vibrios.</title>
        <authorList>
            <person name="Kehlet-Delgado H."/>
            <person name="Mueller R.S."/>
        </authorList>
    </citation>
    <scope>NUCLEOTIDE SEQUENCE [LARGE SCALE GENOMIC DNA]</scope>
    <source>
        <strain evidence="7 8">081416A</strain>
    </source>
</reference>
<dbReference type="PROSITE" id="PS52004">
    <property type="entry name" value="KS3_2"/>
    <property type="match status" value="1"/>
</dbReference>
<dbReference type="Gene3D" id="3.30.70.250">
    <property type="entry name" value="Malonyl-CoA ACP transacylase, ACP-binding"/>
    <property type="match status" value="1"/>
</dbReference>
<dbReference type="InterPro" id="IPR036736">
    <property type="entry name" value="ACP-like_sf"/>
</dbReference>
<dbReference type="SMART" id="SM00827">
    <property type="entry name" value="PKS_AT"/>
    <property type="match status" value="1"/>
</dbReference>
<dbReference type="Pfam" id="PF00550">
    <property type="entry name" value="PP-binding"/>
    <property type="match status" value="1"/>
</dbReference>
<dbReference type="InterPro" id="IPR001227">
    <property type="entry name" value="Ac_transferase_dom_sf"/>
</dbReference>
<dbReference type="InterPro" id="IPR032821">
    <property type="entry name" value="PKS_assoc"/>
</dbReference>
<dbReference type="SUPFAM" id="SSF47336">
    <property type="entry name" value="ACP-like"/>
    <property type="match status" value="1"/>
</dbReference>
<sequence>MSHVGEDSIAVIGMAGRFAGAENIEELWEQLLDNKSCIHFYSNDELRRGGESPHKIAKSNYVPAHGCLDNADCFDPAFFGFSPRDAELMDPQLRVFLQEAYRAIADSGYTPNDIAKHCGVFTGGSNSSYFLNTLLDSRNPVEGVDRYLAWMYNSQDSLATMLSYKLNLQGPSLHIGTACSSSLSAVHVAITSLLQRECDVAISGSAKITAPRQRGYLHYEGGIYSKDGVCRPYDASASGTVGGDGVAIVVLKRLRDAVKDGDNIRAIIKASAINNDGASKMAYSAPSLDGQASVIRLALEKAGLSTDSIGYIEGHGTATLLGDEIEVETLSDLYPEREEGKAPFLGSVKGHIGHLDSASGIAGLVKTVLTLQHKTIPPTANFSRSCDTLSFENRKLQVNSCAQEWVDSGVPRYAAVSSFGIGGSNVHLILQESDQQVEDVEAASCPVLLPISAKSAVSLRAMCHELDKQLDGLQHNLSDIAFTLSVGREAFAHRMILAGSCVEELKEQLIQIPDEPLKSGPLIFYFPGQGSQYEALSKALYESWPLYRENVKCWLTLLSPSLSSAVRNRIANTISDEDQLTNQVAQLWVFVVMASLADTLKQLSVVPDLVVGHSLGEYVAAYVAGVFDRQTIIDIIAKRGELMDSTKPGMTIAVSQPDLTGTQWPNCAISAHNTLTLKTVSGPLAEMESYTTSLRVDRKPFKVIQPRFGFHSSLMESIRQPLVDFIAKQRTFAPRYQGLSNVTGDFATQEQWQNPNYWGDHLVKPVLCHQALEKVKARYSCATFVEVGPGQALRQLLGRREPSQAVLSLMPSTSSSFCAEWSVLNMALGQLWMSGVDINWSAFYTGREEKRVPTVTYEFEKRPYWYGADLQVSTAVDLSCSKELAPYSSCQEEEITSALAEIWQALLGVETVAGNDNFYSLGGHSLIAAKMLASINTRFDVSLDLATILANPDFDVLRDAIIHALDQESLLSTVEVRELNGGMLI</sequence>
<dbReference type="Pfam" id="PF00698">
    <property type="entry name" value="Acyl_transf_1"/>
    <property type="match status" value="1"/>
</dbReference>
<dbReference type="PANTHER" id="PTHR43775">
    <property type="entry name" value="FATTY ACID SYNTHASE"/>
    <property type="match status" value="1"/>
</dbReference>
<dbReference type="SUPFAM" id="SSF52151">
    <property type="entry name" value="FabD/lysophospholipase-like"/>
    <property type="match status" value="1"/>
</dbReference>
<protein>
    <submittedName>
        <fullName evidence="7">Acyltransferase domain-containing protein</fullName>
    </submittedName>
</protein>
<dbReference type="InterPro" id="IPR020841">
    <property type="entry name" value="PKS_Beta-ketoAc_synthase_dom"/>
</dbReference>
<dbReference type="UniPathway" id="UPA00094"/>
<dbReference type="InterPro" id="IPR006162">
    <property type="entry name" value="Ppantetheine_attach_site"/>
</dbReference>
<dbReference type="GO" id="GO:0006633">
    <property type="term" value="P:fatty acid biosynthetic process"/>
    <property type="evidence" value="ECO:0007669"/>
    <property type="project" value="UniProtKB-UniPathway"/>
</dbReference>
<dbReference type="InterPro" id="IPR009081">
    <property type="entry name" value="PP-bd_ACP"/>
</dbReference>
<organism evidence="7 8">
    <name type="scientific">Vibrio alginolyticus</name>
    <dbReference type="NCBI Taxonomy" id="663"/>
    <lineage>
        <taxon>Bacteria</taxon>
        <taxon>Pseudomonadati</taxon>
        <taxon>Pseudomonadota</taxon>
        <taxon>Gammaproteobacteria</taxon>
        <taxon>Vibrionales</taxon>
        <taxon>Vibrionaceae</taxon>
        <taxon>Vibrio</taxon>
    </lineage>
</organism>
<evidence type="ECO:0000256" key="1">
    <source>
        <dbReference type="ARBA" id="ARBA00005194"/>
    </source>
</evidence>
<dbReference type="EMBL" id="VTYF01000020">
    <property type="protein sequence ID" value="NOI11642.1"/>
    <property type="molecule type" value="Genomic_DNA"/>
</dbReference>
<dbReference type="PANTHER" id="PTHR43775:SF51">
    <property type="entry name" value="INACTIVE PHENOLPHTHIOCEROL SYNTHESIS POLYKETIDE SYNTHASE TYPE I PKS1-RELATED"/>
    <property type="match status" value="1"/>
</dbReference>
<dbReference type="GO" id="GO:0004312">
    <property type="term" value="F:fatty acid synthase activity"/>
    <property type="evidence" value="ECO:0007669"/>
    <property type="project" value="TreeGrafter"/>
</dbReference>
<dbReference type="PROSITE" id="PS00606">
    <property type="entry name" value="KS3_1"/>
    <property type="match status" value="1"/>
</dbReference>
<evidence type="ECO:0000313" key="7">
    <source>
        <dbReference type="EMBL" id="NOI11642.1"/>
    </source>
</evidence>
<dbReference type="InterPro" id="IPR014031">
    <property type="entry name" value="Ketoacyl_synth_C"/>
</dbReference>
<evidence type="ECO:0000313" key="8">
    <source>
        <dbReference type="Proteomes" id="UP000532247"/>
    </source>
</evidence>
<dbReference type="InterPro" id="IPR050091">
    <property type="entry name" value="PKS_NRPS_Biosynth_Enz"/>
</dbReference>
<dbReference type="Pfam" id="PF16197">
    <property type="entry name" value="KAsynt_C_assoc"/>
    <property type="match status" value="1"/>
</dbReference>
<dbReference type="GO" id="GO:0004315">
    <property type="term" value="F:3-oxoacyl-[acyl-carrier-protein] synthase activity"/>
    <property type="evidence" value="ECO:0007669"/>
    <property type="project" value="InterPro"/>
</dbReference>
<keyword evidence="3" id="KW-0597">Phosphoprotein</keyword>
<feature type="domain" description="Carrier" evidence="5">
    <location>
        <begin position="890"/>
        <end position="965"/>
    </location>
</feature>
<keyword evidence="2" id="KW-0596">Phosphopantetheine</keyword>
<keyword evidence="7" id="KW-0012">Acyltransferase</keyword>
<dbReference type="Pfam" id="PF02801">
    <property type="entry name" value="Ketoacyl-synt_C"/>
    <property type="match status" value="1"/>
</dbReference>
<evidence type="ECO:0000259" key="5">
    <source>
        <dbReference type="PROSITE" id="PS50075"/>
    </source>
</evidence>